<dbReference type="SUPFAM" id="SSF46689">
    <property type="entry name" value="Homeodomain-like"/>
    <property type="match status" value="1"/>
</dbReference>
<dbReference type="Proteomes" id="UP000286287">
    <property type="component" value="Unassembled WGS sequence"/>
</dbReference>
<reference evidence="2 3" key="1">
    <citation type="submission" date="2018-09" db="EMBL/GenBank/DDBJ databases">
        <authorList>
            <person name="Zhu H."/>
        </authorList>
    </citation>
    <scope>NUCLEOTIDE SEQUENCE [LARGE SCALE GENOMIC DNA]</scope>
    <source>
        <strain evidence="2 3">K2S05-167</strain>
    </source>
</reference>
<proteinExistence type="predicted"/>
<accession>A0A418V030</accession>
<feature type="domain" description="Winged helix-turn helix" evidence="1">
    <location>
        <begin position="102"/>
        <end position="156"/>
    </location>
</feature>
<protein>
    <submittedName>
        <fullName evidence="2">Transposase</fullName>
    </submittedName>
</protein>
<name>A0A418V030_9DEIO</name>
<dbReference type="AlphaFoldDB" id="A0A418V030"/>
<dbReference type="InterPro" id="IPR025959">
    <property type="entry name" value="Winged_HTH_dom"/>
</dbReference>
<dbReference type="Pfam" id="PF13384">
    <property type="entry name" value="HTH_23"/>
    <property type="match status" value="1"/>
</dbReference>
<dbReference type="EMBL" id="QYUJ01000030">
    <property type="protein sequence ID" value="RJF69068.1"/>
    <property type="molecule type" value="Genomic_DNA"/>
</dbReference>
<dbReference type="OrthoDB" id="65256at2"/>
<organism evidence="2 3">
    <name type="scientific">Deinococcus cavernae</name>
    <dbReference type="NCBI Taxonomy" id="2320857"/>
    <lineage>
        <taxon>Bacteria</taxon>
        <taxon>Thermotogati</taxon>
        <taxon>Deinococcota</taxon>
        <taxon>Deinococci</taxon>
        <taxon>Deinococcales</taxon>
        <taxon>Deinococcaceae</taxon>
        <taxon>Deinococcus</taxon>
    </lineage>
</organism>
<dbReference type="Pfam" id="PF13592">
    <property type="entry name" value="HTH_33"/>
    <property type="match status" value="1"/>
</dbReference>
<evidence type="ECO:0000259" key="1">
    <source>
        <dbReference type="Pfam" id="PF13592"/>
    </source>
</evidence>
<sequence length="173" mass="20139">MGRPVRQIEITEADDLQLRELELNPYLHPKVRLRASILRLHRTGMTVQQLSEHFDRNHQAIHNDLTRFEQHGLAGLADQAPQPRPTKFTPEIRQFLHEKLQEDRFWNAPLLCEAVQQHFGVSITSRAMTNQLRALGYTWKRARYSPAKTLDPAVIQEHQASIETLKRGHWTAN</sequence>
<keyword evidence="3" id="KW-1185">Reference proteome</keyword>
<comment type="caution">
    <text evidence="2">The sequence shown here is derived from an EMBL/GenBank/DDBJ whole genome shotgun (WGS) entry which is preliminary data.</text>
</comment>
<dbReference type="RefSeq" id="WP_119766928.1">
    <property type="nucleotide sequence ID" value="NZ_QYUJ01000030.1"/>
</dbReference>
<evidence type="ECO:0000313" key="3">
    <source>
        <dbReference type="Proteomes" id="UP000286287"/>
    </source>
</evidence>
<dbReference type="InterPro" id="IPR009057">
    <property type="entry name" value="Homeodomain-like_sf"/>
</dbReference>
<gene>
    <name evidence="2" type="ORF">D3875_22360</name>
</gene>
<evidence type="ECO:0000313" key="2">
    <source>
        <dbReference type="EMBL" id="RJF69068.1"/>
    </source>
</evidence>